<dbReference type="AlphaFoldDB" id="A0A915K3A2"/>
<evidence type="ECO:0000313" key="2">
    <source>
        <dbReference type="WBParaSite" id="nRc.2.0.1.t32687-RA"/>
    </source>
</evidence>
<evidence type="ECO:0000313" key="1">
    <source>
        <dbReference type="Proteomes" id="UP000887565"/>
    </source>
</evidence>
<name>A0A915K3A2_ROMCU</name>
<accession>A0A915K3A2</accession>
<keyword evidence="1" id="KW-1185">Reference proteome</keyword>
<dbReference type="Proteomes" id="UP000887565">
    <property type="component" value="Unplaced"/>
</dbReference>
<proteinExistence type="predicted"/>
<reference evidence="2" key="1">
    <citation type="submission" date="2022-11" db="UniProtKB">
        <authorList>
            <consortium name="WormBaseParasite"/>
        </authorList>
    </citation>
    <scope>IDENTIFICATION</scope>
</reference>
<protein>
    <submittedName>
        <fullName evidence="2">Uncharacterized protein</fullName>
    </submittedName>
</protein>
<organism evidence="1 2">
    <name type="scientific">Romanomermis culicivorax</name>
    <name type="common">Nematode worm</name>
    <dbReference type="NCBI Taxonomy" id="13658"/>
    <lineage>
        <taxon>Eukaryota</taxon>
        <taxon>Metazoa</taxon>
        <taxon>Ecdysozoa</taxon>
        <taxon>Nematoda</taxon>
        <taxon>Enoplea</taxon>
        <taxon>Dorylaimia</taxon>
        <taxon>Mermithida</taxon>
        <taxon>Mermithoidea</taxon>
        <taxon>Mermithidae</taxon>
        <taxon>Romanomermis</taxon>
    </lineage>
</organism>
<dbReference type="WBParaSite" id="nRc.2.0.1.t32687-RA">
    <property type="protein sequence ID" value="nRc.2.0.1.t32687-RA"/>
    <property type="gene ID" value="nRc.2.0.1.g32687"/>
</dbReference>
<sequence>MASYSVIAPQDLPVLRLSLFVQILNEKGQPVEIVEFGATFAYKKLIVCCNDTNTPFEEKSIAFGTPIDELNRAFRFDIGDSGIDVFGYNIASIQ</sequence>